<keyword evidence="2" id="KW-0472">Membrane</keyword>
<dbReference type="Proteomes" id="UP001194469">
    <property type="component" value="Unassembled WGS sequence"/>
</dbReference>
<dbReference type="SUPFAM" id="SSF48452">
    <property type="entry name" value="TPR-like"/>
    <property type="match status" value="1"/>
</dbReference>
<organism evidence="3 4">
    <name type="scientific">Nitratidesulfovibrio oxamicus</name>
    <dbReference type="NCBI Taxonomy" id="32016"/>
    <lineage>
        <taxon>Bacteria</taxon>
        <taxon>Pseudomonadati</taxon>
        <taxon>Thermodesulfobacteriota</taxon>
        <taxon>Desulfovibrionia</taxon>
        <taxon>Desulfovibrionales</taxon>
        <taxon>Desulfovibrionaceae</taxon>
        <taxon>Nitratidesulfovibrio</taxon>
    </lineage>
</organism>
<name>A0ABS0J0C3_9BACT</name>
<reference evidence="3 4" key="1">
    <citation type="submission" date="2019-08" db="EMBL/GenBank/DDBJ databases">
        <authorList>
            <person name="Luo N."/>
        </authorList>
    </citation>
    <scope>NUCLEOTIDE SEQUENCE [LARGE SCALE GENOMIC DNA]</scope>
    <source>
        <strain evidence="3 4">NCIMB 9442</strain>
    </source>
</reference>
<accession>A0ABS0J0C3</accession>
<evidence type="ECO:0000256" key="2">
    <source>
        <dbReference type="SAM" id="Phobius"/>
    </source>
</evidence>
<feature type="compositionally biased region" description="Low complexity" evidence="1">
    <location>
        <begin position="11"/>
        <end position="22"/>
    </location>
</feature>
<protein>
    <submittedName>
        <fullName evidence="3">Tetratricopeptide repeat protein</fullName>
    </submittedName>
</protein>
<dbReference type="InterPro" id="IPR011990">
    <property type="entry name" value="TPR-like_helical_dom_sf"/>
</dbReference>
<dbReference type="Gene3D" id="1.25.40.10">
    <property type="entry name" value="Tetratricopeptide repeat domain"/>
    <property type="match status" value="1"/>
</dbReference>
<evidence type="ECO:0000256" key="1">
    <source>
        <dbReference type="SAM" id="MobiDB-lite"/>
    </source>
</evidence>
<feature type="region of interest" description="Disordered" evidence="1">
    <location>
        <begin position="1"/>
        <end position="22"/>
    </location>
</feature>
<proteinExistence type="predicted"/>
<gene>
    <name evidence="3" type="ORF">FVW20_02110</name>
</gene>
<comment type="caution">
    <text evidence="3">The sequence shown here is derived from an EMBL/GenBank/DDBJ whole genome shotgun (WGS) entry which is preliminary data.</text>
</comment>
<feature type="transmembrane region" description="Helical" evidence="2">
    <location>
        <begin position="45"/>
        <end position="65"/>
    </location>
</feature>
<dbReference type="RefSeq" id="WP_196608091.1">
    <property type="nucleotide sequence ID" value="NZ_VRYY01000044.1"/>
</dbReference>
<dbReference type="EMBL" id="VRYY01000044">
    <property type="protein sequence ID" value="MBG3875849.1"/>
    <property type="molecule type" value="Genomic_DNA"/>
</dbReference>
<keyword evidence="2" id="KW-1133">Transmembrane helix</keyword>
<evidence type="ECO:0000313" key="3">
    <source>
        <dbReference type="EMBL" id="MBG3875849.1"/>
    </source>
</evidence>
<sequence length="231" mass="24080">MSENTVRKGLPRAQQQPVIPQQLQGEVSGEAAPLLRFVLDNARTIAAGLGVLVLAAGAGAGYRWWAADKAREAQAELGVITVAKTGAERVQALEAFLAKAPSDVRNAVLLDLAATAMELKDYDKAASAWERLAAVDGATGVVARIGRAQALSQAGKDAEALAVLEGLESSVSEISRNAVRGQLAVVAERAGKLDRAVAAYEQLMASESAGNKDYFKSRAAALKARMQKGGA</sequence>
<keyword evidence="2" id="KW-0812">Transmembrane</keyword>
<keyword evidence="4" id="KW-1185">Reference proteome</keyword>
<evidence type="ECO:0000313" key="4">
    <source>
        <dbReference type="Proteomes" id="UP001194469"/>
    </source>
</evidence>